<evidence type="ECO:0000256" key="11">
    <source>
        <dbReference type="ARBA" id="ARBA00023043"/>
    </source>
</evidence>
<dbReference type="SUPFAM" id="SSF51206">
    <property type="entry name" value="cAMP-binding domain-like"/>
    <property type="match status" value="1"/>
</dbReference>
<protein>
    <recommendedName>
        <fullName evidence="16">Potassium channel</fullName>
    </recommendedName>
</protein>
<dbReference type="InterPro" id="IPR018490">
    <property type="entry name" value="cNMP-bd_dom_sf"/>
</dbReference>
<evidence type="ECO:0000256" key="3">
    <source>
        <dbReference type="ARBA" id="ARBA00022448"/>
    </source>
</evidence>
<dbReference type="SMART" id="SM00100">
    <property type="entry name" value="cNMP"/>
    <property type="match status" value="1"/>
</dbReference>
<evidence type="ECO:0000256" key="12">
    <source>
        <dbReference type="ARBA" id="ARBA00023065"/>
    </source>
</evidence>
<feature type="compositionally biased region" description="Basic and acidic residues" evidence="17">
    <location>
        <begin position="49"/>
        <end position="65"/>
    </location>
</feature>
<dbReference type="PROSITE" id="PS50042">
    <property type="entry name" value="CNMP_BINDING_3"/>
    <property type="match status" value="1"/>
</dbReference>
<feature type="transmembrane region" description="Helical" evidence="16">
    <location>
        <begin position="361"/>
        <end position="382"/>
    </location>
</feature>
<evidence type="ECO:0000256" key="14">
    <source>
        <dbReference type="ARBA" id="ARBA00023303"/>
    </source>
</evidence>
<dbReference type="PANTHER" id="PTHR45743">
    <property type="entry name" value="POTASSIUM CHANNEL AKT1"/>
    <property type="match status" value="1"/>
</dbReference>
<keyword evidence="5 16" id="KW-0812">Transmembrane</keyword>
<feature type="non-terminal residue" evidence="20">
    <location>
        <position position="1"/>
    </location>
</feature>
<dbReference type="Gene3D" id="1.10.287.70">
    <property type="match status" value="1"/>
</dbReference>
<dbReference type="InterPro" id="IPR045319">
    <property type="entry name" value="KAT/AKT"/>
</dbReference>
<feature type="transmembrane region" description="Helical" evidence="16">
    <location>
        <begin position="276"/>
        <end position="301"/>
    </location>
</feature>
<proteinExistence type="inferred from homology"/>
<dbReference type="InterPro" id="IPR003938">
    <property type="entry name" value="K_chnl_volt-dep_EAG/ELK/ERG"/>
</dbReference>
<evidence type="ECO:0000256" key="15">
    <source>
        <dbReference type="PROSITE-ProRule" id="PRU00023"/>
    </source>
</evidence>
<dbReference type="GO" id="GO:0034702">
    <property type="term" value="C:monoatomic ion channel complex"/>
    <property type="evidence" value="ECO:0007669"/>
    <property type="project" value="UniProtKB-KW"/>
</dbReference>
<keyword evidence="8 16" id="KW-0851">Voltage-gated channel</keyword>
<evidence type="ECO:0000256" key="7">
    <source>
        <dbReference type="ARBA" id="ARBA00022826"/>
    </source>
</evidence>
<dbReference type="SUPFAM" id="SSF81324">
    <property type="entry name" value="Voltage-gated potassium channels"/>
    <property type="match status" value="1"/>
</dbReference>
<evidence type="ECO:0000256" key="10">
    <source>
        <dbReference type="ARBA" id="ARBA00022989"/>
    </source>
</evidence>
<dbReference type="Pfam" id="PF11834">
    <property type="entry name" value="KHA"/>
    <property type="match status" value="1"/>
</dbReference>
<dbReference type="OrthoDB" id="426293at2759"/>
<feature type="transmembrane region" description="Helical" evidence="16">
    <location>
        <begin position="149"/>
        <end position="168"/>
    </location>
</feature>
<keyword evidence="12 16" id="KW-0406">Ion transport</keyword>
<comment type="domain">
    <text evidence="16">The segment S4 is probably the voltage-sensor and is characterized by a series of positively charged amino acids. The pore-forming region H5 is enclosed by the transmembrane segments S5 and S6 in the Shaker-type (1P/6TM) and contains the GYGD signature motif which seems to be involved in potassium selectivity.</text>
</comment>
<keyword evidence="7 16" id="KW-0631">Potassium channel</keyword>
<feature type="domain" description="KHA" evidence="19">
    <location>
        <begin position="884"/>
        <end position="964"/>
    </location>
</feature>
<comment type="subcellular location">
    <subcellularLocation>
        <location evidence="1 16">Membrane</location>
        <topology evidence="1 16">Multi-pass membrane protein</topology>
    </subcellularLocation>
</comment>
<evidence type="ECO:0000259" key="18">
    <source>
        <dbReference type="PROSITE" id="PS50042"/>
    </source>
</evidence>
<dbReference type="SUPFAM" id="SSF48403">
    <property type="entry name" value="Ankyrin repeat"/>
    <property type="match status" value="1"/>
</dbReference>
<dbReference type="Proteomes" id="UP001055439">
    <property type="component" value="Chromosome 5"/>
</dbReference>
<reference evidence="20" key="1">
    <citation type="submission" date="2022-05" db="EMBL/GenBank/DDBJ databases">
        <title>The Musa troglodytarum L. genome provides insights into the mechanism of non-climacteric behaviour and enrichment of carotenoids.</title>
        <authorList>
            <person name="Wang J."/>
        </authorList>
    </citation>
    <scope>NUCLEOTIDE SEQUENCE</scope>
    <source>
        <tissue evidence="20">Leaf</tissue>
    </source>
</reference>
<accession>A0A9E7FUE5</accession>
<keyword evidence="13 16" id="KW-0472">Membrane</keyword>
<dbReference type="InterPro" id="IPR005821">
    <property type="entry name" value="Ion_trans_dom"/>
</dbReference>
<comment type="function">
    <text evidence="16">Potassium channel.</text>
</comment>
<feature type="compositionally biased region" description="Basic and acidic residues" evidence="17">
    <location>
        <begin position="950"/>
        <end position="960"/>
    </location>
</feature>
<feature type="repeat" description="ANK" evidence="15">
    <location>
        <begin position="726"/>
        <end position="758"/>
    </location>
</feature>
<evidence type="ECO:0000256" key="17">
    <source>
        <dbReference type="SAM" id="MobiDB-lite"/>
    </source>
</evidence>
<dbReference type="InterPro" id="IPR000595">
    <property type="entry name" value="cNMP-bd_dom"/>
</dbReference>
<evidence type="ECO:0000256" key="2">
    <source>
        <dbReference type="ARBA" id="ARBA00007929"/>
    </source>
</evidence>
<dbReference type="PRINTS" id="PR01463">
    <property type="entry name" value="EAGCHANLFMLY"/>
</dbReference>
<feature type="transmembrane region" description="Helical" evidence="16">
    <location>
        <begin position="180"/>
        <end position="201"/>
    </location>
</feature>
<dbReference type="InterPro" id="IPR036770">
    <property type="entry name" value="Ankyrin_rpt-contain_sf"/>
</dbReference>
<gene>
    <name evidence="20" type="ORF">MUK42_21087</name>
</gene>
<keyword evidence="9 16" id="KW-0630">Potassium</keyword>
<feature type="region of interest" description="Disordered" evidence="17">
    <location>
        <begin position="49"/>
        <end position="74"/>
    </location>
</feature>
<keyword evidence="6" id="KW-0677">Repeat</keyword>
<dbReference type="InterPro" id="IPR014710">
    <property type="entry name" value="RmlC-like_jellyroll"/>
</dbReference>
<dbReference type="Gene3D" id="1.25.40.20">
    <property type="entry name" value="Ankyrin repeat-containing domain"/>
    <property type="match status" value="1"/>
</dbReference>
<dbReference type="EMBL" id="CP097507">
    <property type="protein sequence ID" value="URE02560.1"/>
    <property type="molecule type" value="Genomic_DNA"/>
</dbReference>
<evidence type="ECO:0000313" key="20">
    <source>
        <dbReference type="EMBL" id="URE02560.1"/>
    </source>
</evidence>
<dbReference type="CDD" id="cd00038">
    <property type="entry name" value="CAP_ED"/>
    <property type="match status" value="1"/>
</dbReference>
<dbReference type="FunFam" id="1.10.287.70:FF:000139">
    <property type="entry name" value="Potassium channel SKOR"/>
    <property type="match status" value="1"/>
</dbReference>
<evidence type="ECO:0000256" key="1">
    <source>
        <dbReference type="ARBA" id="ARBA00004141"/>
    </source>
</evidence>
<dbReference type="InterPro" id="IPR002110">
    <property type="entry name" value="Ankyrin_rpt"/>
</dbReference>
<dbReference type="PRINTS" id="PR01415">
    <property type="entry name" value="ANKYRIN"/>
</dbReference>
<evidence type="ECO:0000256" key="16">
    <source>
        <dbReference type="RuleBase" id="RU369015"/>
    </source>
</evidence>
<feature type="repeat" description="ANK" evidence="15">
    <location>
        <begin position="662"/>
        <end position="694"/>
    </location>
</feature>
<dbReference type="SMART" id="SM00248">
    <property type="entry name" value="ANK"/>
    <property type="match status" value="5"/>
</dbReference>
<dbReference type="Gene3D" id="2.60.120.10">
    <property type="entry name" value="Jelly Rolls"/>
    <property type="match status" value="1"/>
</dbReference>
<feature type="repeat" description="ANK" evidence="15">
    <location>
        <begin position="629"/>
        <end position="661"/>
    </location>
</feature>
<evidence type="ECO:0000256" key="4">
    <source>
        <dbReference type="ARBA" id="ARBA00022538"/>
    </source>
</evidence>
<dbReference type="Pfam" id="PF12796">
    <property type="entry name" value="Ank_2"/>
    <property type="match status" value="2"/>
</dbReference>
<dbReference type="Pfam" id="PF00520">
    <property type="entry name" value="Ion_trans"/>
    <property type="match status" value="1"/>
</dbReference>
<evidence type="ECO:0000256" key="5">
    <source>
        <dbReference type="ARBA" id="ARBA00022692"/>
    </source>
</evidence>
<keyword evidence="21" id="KW-1185">Reference proteome</keyword>
<sequence length="966" mass="108611">PGWRKSWEKNRGLLFLRLSSFPSLAPREELVRDGDCFYYCQGERERERGAEKSVSYRENREERGTEVGTTRTSRSNTYVREAKGRGAFKMPVPIMCGHQTEKDLSRDGSHYSLSSGILPSLGARSNRRVKLRSSIVSPYDRRYRSWETFLIVLVIYSAWVSPFEFGFLENSKGPLALADNIVNAFFAVDIVLTFFVAYLDRTTYLLVDDHKKIAVRYLTSWFILDVASTIPSEIALRILPSSLRSYGFFNMLRLWRLRRVSALFARLEKDRSFNYFWVRCAKLICVTLFAVHCAGCFYYLLAARYHDPSRTWIGASMADFLERSLWDRYVTSMYWSITTLTTVGYGDLHAENTREMVFATIYMLFNLGLTAYLIGNMTNLVVHGTSRTRRYRDTIQAATGFAQRNQIPERLQEQMLSHLSLKFRTDSEGLQQQEILDSLPKAIRSSISHYLFYSLVQQVYLFRGVSHDLLFQLVSEMKGEYFPPREDVILQNEAPTDFYILVTGTAIVRVAKKGDLVGEIGILCYRPQLFTVRTRSLCQLLRLNRTVFLNLVQSNVGDGTIIINNLLQYLKDQMDDPLMEGLLRDIETMLTRGRLELPLTLSFAVIRGDDLLLHQLLRRGLDPNESGNNGHTALHVAASKGNEHCVRLLLDFGADPNSIDSEGSVPLWEAILGKHEQVVKLLIDNGAHLSAGDMGHFACTAAAQNSIELLEDIIRYGGDVTAEKKDGSTALHRAVCEGNLRLAEFLIQHGADMDKPDHHGWTPRSLADQQGHDEIKALFDVVKAEEPNSGSPIPAPVRRFSSEPIMPPAVGDEIRPSSSSPFGAPEKSERARRENFHNSLFGIISAASFSNRQSHSGLLSSVAGPPRHMFGGGSQQQQRTNLQRVTISCPERGDTTAKLVLLPDSLQELLDIGSKKFGFLASKAFTKDGAEIDDVKLIRDGDHIVLTGDDSGRSSAHDSGRLSQST</sequence>
<organism evidence="20 21">
    <name type="scientific">Musa troglodytarum</name>
    <name type="common">fe'i banana</name>
    <dbReference type="NCBI Taxonomy" id="320322"/>
    <lineage>
        <taxon>Eukaryota</taxon>
        <taxon>Viridiplantae</taxon>
        <taxon>Streptophyta</taxon>
        <taxon>Embryophyta</taxon>
        <taxon>Tracheophyta</taxon>
        <taxon>Spermatophyta</taxon>
        <taxon>Magnoliopsida</taxon>
        <taxon>Liliopsida</taxon>
        <taxon>Zingiberales</taxon>
        <taxon>Musaceae</taxon>
        <taxon>Musa</taxon>
    </lineage>
</organism>
<dbReference type="InterPro" id="IPR021789">
    <property type="entry name" value="KHA_dom"/>
</dbReference>
<dbReference type="PANTHER" id="PTHR45743:SF2">
    <property type="entry name" value="POTASSIUM CHANNEL AKT1"/>
    <property type="match status" value="1"/>
</dbReference>
<evidence type="ECO:0000313" key="21">
    <source>
        <dbReference type="Proteomes" id="UP001055439"/>
    </source>
</evidence>
<comment type="caution">
    <text evidence="16">Lacks conserved residue(s) required for the propagation of feature annotation.</text>
</comment>
<evidence type="ECO:0000256" key="8">
    <source>
        <dbReference type="ARBA" id="ARBA00022882"/>
    </source>
</evidence>
<keyword evidence="11 15" id="KW-0040">ANK repeat</keyword>
<dbReference type="PROSITE" id="PS50297">
    <property type="entry name" value="ANK_REP_REGION"/>
    <property type="match status" value="3"/>
</dbReference>
<keyword evidence="3 16" id="KW-0813">Transport</keyword>
<keyword evidence="10 16" id="KW-1133">Transmembrane helix</keyword>
<dbReference type="Gene3D" id="1.10.287.630">
    <property type="entry name" value="Helix hairpin bin"/>
    <property type="match status" value="1"/>
</dbReference>
<name>A0A9E7FUE5_9LILI</name>
<dbReference type="PROSITE" id="PS50088">
    <property type="entry name" value="ANK_REPEAT"/>
    <property type="match status" value="3"/>
</dbReference>
<comment type="similarity">
    <text evidence="2 16">Belongs to the potassium channel family. Plant (TC 1.A.1.4) subfamily.</text>
</comment>
<dbReference type="FunFam" id="2.60.120.10:FF:000074">
    <property type="entry name" value="Potassium channel KAT2"/>
    <property type="match status" value="1"/>
</dbReference>
<evidence type="ECO:0000256" key="13">
    <source>
        <dbReference type="ARBA" id="ARBA00023136"/>
    </source>
</evidence>
<feature type="region of interest" description="Disordered" evidence="17">
    <location>
        <begin position="810"/>
        <end position="829"/>
    </location>
</feature>
<feature type="domain" description="Cyclic nucleotide-binding" evidence="18">
    <location>
        <begin position="461"/>
        <end position="552"/>
    </location>
</feature>
<evidence type="ECO:0000256" key="9">
    <source>
        <dbReference type="ARBA" id="ARBA00022958"/>
    </source>
</evidence>
<keyword evidence="4 16" id="KW-0633">Potassium transport</keyword>
<evidence type="ECO:0000256" key="6">
    <source>
        <dbReference type="ARBA" id="ARBA00022737"/>
    </source>
</evidence>
<dbReference type="AlphaFoldDB" id="A0A9E7FUE5"/>
<keyword evidence="14 16" id="KW-0407">Ion channel</keyword>
<dbReference type="PROSITE" id="PS51490">
    <property type="entry name" value="KHA"/>
    <property type="match status" value="1"/>
</dbReference>
<dbReference type="Pfam" id="PF00027">
    <property type="entry name" value="cNMP_binding"/>
    <property type="match status" value="1"/>
</dbReference>
<comment type="domain">
    <text evidence="16">The KHA domain (rich in hydrophobic and acidic residues) present in the C-terminal part is likely to be important for tetramerization.</text>
</comment>
<comment type="subunit">
    <text evidence="16">The potassium channel is composed of a homo- or heterotetrameric complex of pore-forming subunits.</text>
</comment>
<dbReference type="GO" id="GO:0005249">
    <property type="term" value="F:voltage-gated potassium channel activity"/>
    <property type="evidence" value="ECO:0007669"/>
    <property type="project" value="UniProtKB-UniRule"/>
</dbReference>
<feature type="region of interest" description="Disordered" evidence="17">
    <location>
        <begin position="946"/>
        <end position="966"/>
    </location>
</feature>
<evidence type="ECO:0000259" key="19">
    <source>
        <dbReference type="PROSITE" id="PS51490"/>
    </source>
</evidence>